<dbReference type="AlphaFoldDB" id="F8QDJ9"/>
<accession>F8QDJ9</accession>
<dbReference type="Proteomes" id="UP000008063">
    <property type="component" value="Unassembled WGS sequence"/>
</dbReference>
<dbReference type="OrthoDB" id="3219396at2759"/>
<dbReference type="SUPFAM" id="SSF81383">
    <property type="entry name" value="F-box domain"/>
    <property type="match status" value="1"/>
</dbReference>
<dbReference type="HOGENOM" id="CLU_403894_0_0_1"/>
<dbReference type="eggNOG" id="ENOG502SN8D">
    <property type="taxonomic scope" value="Eukaryota"/>
</dbReference>
<dbReference type="InParanoid" id="F8QDJ9"/>
<name>F8QDJ9_SERL3</name>
<protein>
    <recommendedName>
        <fullName evidence="3">F-box domain-containing protein</fullName>
    </recommendedName>
</protein>
<proteinExistence type="predicted"/>
<keyword evidence="2" id="KW-1185">Reference proteome</keyword>
<evidence type="ECO:0000313" key="2">
    <source>
        <dbReference type="Proteomes" id="UP000008063"/>
    </source>
</evidence>
<reference evidence="2" key="1">
    <citation type="journal article" date="2011" name="Science">
        <title>The plant cell wall-decomposing machinery underlies the functional diversity of forest fungi.</title>
        <authorList>
            <person name="Eastwood D.C."/>
            <person name="Floudas D."/>
            <person name="Binder M."/>
            <person name="Majcherczyk A."/>
            <person name="Schneider P."/>
            <person name="Aerts A."/>
            <person name="Asiegbu F.O."/>
            <person name="Baker S.E."/>
            <person name="Barry K."/>
            <person name="Bendiksby M."/>
            <person name="Blumentritt M."/>
            <person name="Coutinho P.M."/>
            <person name="Cullen D."/>
            <person name="de Vries R.P."/>
            <person name="Gathman A."/>
            <person name="Goodell B."/>
            <person name="Henrissat B."/>
            <person name="Ihrmark K."/>
            <person name="Kauserud H."/>
            <person name="Kohler A."/>
            <person name="LaButti K."/>
            <person name="Lapidus A."/>
            <person name="Lavin J.L."/>
            <person name="Lee Y.-H."/>
            <person name="Lindquist E."/>
            <person name="Lilly W."/>
            <person name="Lucas S."/>
            <person name="Morin E."/>
            <person name="Murat C."/>
            <person name="Oguiza J.A."/>
            <person name="Park J."/>
            <person name="Pisabarro A.G."/>
            <person name="Riley R."/>
            <person name="Rosling A."/>
            <person name="Salamov A."/>
            <person name="Schmidt O."/>
            <person name="Schmutz J."/>
            <person name="Skrede I."/>
            <person name="Stenlid J."/>
            <person name="Wiebenga A."/>
            <person name="Xie X."/>
            <person name="Kuees U."/>
            <person name="Hibbett D.S."/>
            <person name="Hoffmeister D."/>
            <person name="Hoegberg N."/>
            <person name="Martin F."/>
            <person name="Grigoriev I.V."/>
            <person name="Watkinson S.C."/>
        </authorList>
    </citation>
    <scope>NUCLEOTIDE SEQUENCE [LARGE SCALE GENOMIC DNA]</scope>
    <source>
        <strain evidence="2">strain S7.3</strain>
    </source>
</reference>
<organism evidence="2">
    <name type="scientific">Serpula lacrymans var. lacrymans (strain S7.3)</name>
    <name type="common">Dry rot fungus</name>
    <dbReference type="NCBI Taxonomy" id="936435"/>
    <lineage>
        <taxon>Eukaryota</taxon>
        <taxon>Fungi</taxon>
        <taxon>Dikarya</taxon>
        <taxon>Basidiomycota</taxon>
        <taxon>Agaricomycotina</taxon>
        <taxon>Agaricomycetes</taxon>
        <taxon>Agaricomycetidae</taxon>
        <taxon>Boletales</taxon>
        <taxon>Coniophorineae</taxon>
        <taxon>Serpulaceae</taxon>
        <taxon>Serpula</taxon>
    </lineage>
</organism>
<sequence>MYHTYHQRQDLSSSNKLNECRKHGTFVFRHLVENAHPGSMGYHVFVYLTVEDILSLRTVSRLYYNLSHQGIIWKRFLQSLGYEAPPLPPSTRYALHSITSFEAERLVTRALTLRQNWMSPEPVAKDLHCFRAYRQILSMVALPGGKHLVASVSNPDRNHFSLVVYVLDHRVGGVVPLAETPVKRKAYDLRVKYMTIEGVRSIVIAFNRRKFSKRYQKETTINPSSYNTLRNNPLYGIDSPAPFRYTCSCMQVPLDALDALADPRYPPGSMEFFEFARSQPPPFRLISLMRSTSELGPIDLAEVQGRPCMAVVKKPRFIVFKDLSINGRISTLTCANTLPNSFDEHTICSFRILPNQSQVFVVRYIELTGLVQLPGPSQPSIPILPGPPARDPEGLCNFAMFPIPPPGQDERYSYAPQSILNFRFRDIENVQISDPNLLPVGNSSGPTQALPPPIHIFLRRSKECQPILFQGTKWMTFSRKKTANTPIAKLITPQQLRSTMKQGVMAIAWDEGIGRIFFATSHDTRLYILDVAKAPKEDKTGQRLPLPLEDERMLEL</sequence>
<evidence type="ECO:0000313" key="1">
    <source>
        <dbReference type="EMBL" id="EGN93670.1"/>
    </source>
</evidence>
<gene>
    <name evidence="1" type="ORF">SERLA73DRAFT_156233</name>
</gene>
<evidence type="ECO:0008006" key="3">
    <source>
        <dbReference type="Google" id="ProtNLM"/>
    </source>
</evidence>
<dbReference type="EMBL" id="GL945491">
    <property type="protein sequence ID" value="EGN93670.1"/>
    <property type="molecule type" value="Genomic_DNA"/>
</dbReference>
<dbReference type="InterPro" id="IPR036047">
    <property type="entry name" value="F-box-like_dom_sf"/>
</dbReference>